<accession>A0A1H6CRW5</accession>
<organism evidence="1 2">
    <name type="scientific">Sphingobacterium lactis</name>
    <dbReference type="NCBI Taxonomy" id="797291"/>
    <lineage>
        <taxon>Bacteria</taxon>
        <taxon>Pseudomonadati</taxon>
        <taxon>Bacteroidota</taxon>
        <taxon>Sphingobacteriia</taxon>
        <taxon>Sphingobacteriales</taxon>
        <taxon>Sphingobacteriaceae</taxon>
        <taxon>Sphingobacterium</taxon>
    </lineage>
</organism>
<evidence type="ECO:0000313" key="1">
    <source>
        <dbReference type="EMBL" id="SEG75507.1"/>
    </source>
</evidence>
<keyword evidence="2" id="KW-1185">Reference proteome</keyword>
<evidence type="ECO:0000313" key="2">
    <source>
        <dbReference type="Proteomes" id="UP000236731"/>
    </source>
</evidence>
<sequence>MPIDYRSIQQVIQSNLPSIAKIRKQDSEVAHLVVQEFITDLVEFLNVGKIMNASQTNQTSIYILKYFPHFNLADLKLFFDKMKLGHYGKFYDSVDGQLILSRMEEYSQDRMNEYEQLRLAKHREEIKENPIGEGYHPDVIAAIKKAIGEKKAPEIEKVERIKTEGEVFTQRCIRQFDNLHSKFGIKNTSGRFLKLGDKVLGFTEFLERKFLNKKS</sequence>
<dbReference type="InterPro" id="IPR046573">
    <property type="entry name" value="DUF6633"/>
</dbReference>
<proteinExistence type="predicted"/>
<dbReference type="EMBL" id="FNUT01000019">
    <property type="protein sequence ID" value="SEG75507.1"/>
    <property type="molecule type" value="Genomic_DNA"/>
</dbReference>
<gene>
    <name evidence="1" type="ORF">SAMN05421877_11921</name>
</gene>
<dbReference type="AlphaFoldDB" id="A0A1H6CRW5"/>
<dbReference type="Pfam" id="PF20338">
    <property type="entry name" value="DUF6633"/>
    <property type="match status" value="1"/>
</dbReference>
<protein>
    <submittedName>
        <fullName evidence="1">Uncharacterized protein</fullName>
    </submittedName>
</protein>
<reference evidence="2" key="1">
    <citation type="submission" date="2016-10" db="EMBL/GenBank/DDBJ databases">
        <authorList>
            <person name="Varghese N."/>
            <person name="Submissions S."/>
        </authorList>
    </citation>
    <scope>NUCLEOTIDE SEQUENCE [LARGE SCALE GENOMIC DNA]</scope>
    <source>
        <strain evidence="2">DSM 22361</strain>
    </source>
</reference>
<dbReference type="Proteomes" id="UP000236731">
    <property type="component" value="Unassembled WGS sequence"/>
</dbReference>
<name>A0A1H6CRW5_9SPHI</name>